<sequence>MPSDDAAFAAQPISMTYPRPTLEYFESVLPTLKEESKQCIQNLVNYRATRTRAQFPRSQSAAVLVPLFVGRSGDLYVLLSRRSEALRTYAGDTALPGGRIDPRDVTMEDTAVSPARFLTAYWCSDVSQRREAFEETGLPQDRERVPLLCVMEPHLAGGEMVVTPVVVLVLDKTLQPNLNSSEVTSIFSRPLASFLSHFSDDRPADASRRYHTFTDLPWSEGGTVRLHRFLTGREAEGVKPIFGLTASILIKTATIGYGHAPDFEVQPPNAPTSEQQIAHALLSPSNPLRIACEKEGVNANRTAARMLRPHPALNAARTIEWENIGADWKRLMEGGPGGAAANGFWGKGRGKGGFGGGTPGGEGLQKRIDEIKKRVQERVDGGGEEEGTEGLGARIEEFRKRALERKSQGEEERKERGEERSDAVPDIAKLGEFLDRARDMVNERMKEVAGDEKKLAKARKAYPKIMEELKKQFER</sequence>
<feature type="compositionally biased region" description="Basic and acidic residues" evidence="1">
    <location>
        <begin position="402"/>
        <end position="423"/>
    </location>
</feature>
<dbReference type="STRING" id="930991.A0A0D0ECA0"/>
<feature type="domain" description="Nudix hydrolase" evidence="2">
    <location>
        <begin position="58"/>
        <end position="212"/>
    </location>
</feature>
<evidence type="ECO:0000313" key="4">
    <source>
        <dbReference type="Proteomes" id="UP000054538"/>
    </source>
</evidence>
<evidence type="ECO:0000259" key="2">
    <source>
        <dbReference type="PROSITE" id="PS51462"/>
    </source>
</evidence>
<dbReference type="InParanoid" id="A0A0D0ECA0"/>
<dbReference type="OrthoDB" id="10260614at2759"/>
<dbReference type="GO" id="GO:0010945">
    <property type="term" value="F:coenzyme A diphosphatase activity"/>
    <property type="evidence" value="ECO:0007669"/>
    <property type="project" value="InterPro"/>
</dbReference>
<dbReference type="InterPro" id="IPR045121">
    <property type="entry name" value="CoAse"/>
</dbReference>
<dbReference type="GO" id="GO:0015938">
    <property type="term" value="P:coenzyme A catabolic process"/>
    <property type="evidence" value="ECO:0007669"/>
    <property type="project" value="TreeGrafter"/>
</dbReference>
<evidence type="ECO:0000313" key="3">
    <source>
        <dbReference type="EMBL" id="KIK99005.1"/>
    </source>
</evidence>
<dbReference type="AlphaFoldDB" id="A0A0D0ECA0"/>
<dbReference type="PANTHER" id="PTHR12992">
    <property type="entry name" value="NUDIX HYDROLASE"/>
    <property type="match status" value="1"/>
</dbReference>
<dbReference type="PANTHER" id="PTHR12992:SF45">
    <property type="entry name" value="NUDIX HYDROLASE DOMAIN-CONTAINING PROTEIN"/>
    <property type="match status" value="1"/>
</dbReference>
<keyword evidence="4" id="KW-1185">Reference proteome</keyword>
<dbReference type="InterPro" id="IPR000086">
    <property type="entry name" value="NUDIX_hydrolase_dom"/>
</dbReference>
<accession>A0A0D0ECA0</accession>
<dbReference type="InterPro" id="IPR015797">
    <property type="entry name" value="NUDIX_hydrolase-like_dom_sf"/>
</dbReference>
<dbReference type="HOGENOM" id="CLU_493547_0_0_1"/>
<dbReference type="CDD" id="cd03426">
    <property type="entry name" value="NUDIX_CoAse_Nudt7"/>
    <property type="match status" value="1"/>
</dbReference>
<reference evidence="4" key="2">
    <citation type="submission" date="2015-01" db="EMBL/GenBank/DDBJ databases">
        <title>Evolutionary Origins and Diversification of the Mycorrhizal Mutualists.</title>
        <authorList>
            <consortium name="DOE Joint Genome Institute"/>
            <consortium name="Mycorrhizal Genomics Consortium"/>
            <person name="Kohler A."/>
            <person name="Kuo A."/>
            <person name="Nagy L.G."/>
            <person name="Floudas D."/>
            <person name="Copeland A."/>
            <person name="Barry K.W."/>
            <person name="Cichocki N."/>
            <person name="Veneault-Fourrey C."/>
            <person name="LaButti K."/>
            <person name="Lindquist E.A."/>
            <person name="Lipzen A."/>
            <person name="Lundell T."/>
            <person name="Morin E."/>
            <person name="Murat C."/>
            <person name="Riley R."/>
            <person name="Ohm R."/>
            <person name="Sun H."/>
            <person name="Tunlid A."/>
            <person name="Henrissat B."/>
            <person name="Grigoriev I.V."/>
            <person name="Hibbett D.S."/>
            <person name="Martin F."/>
        </authorList>
    </citation>
    <scope>NUCLEOTIDE SEQUENCE [LARGE SCALE GENOMIC DNA]</scope>
    <source>
        <strain evidence="4">Ve08.2h10</strain>
    </source>
</reference>
<protein>
    <recommendedName>
        <fullName evidence="2">Nudix hydrolase domain-containing protein</fullName>
    </recommendedName>
</protein>
<dbReference type="SUPFAM" id="SSF55811">
    <property type="entry name" value="Nudix"/>
    <property type="match status" value="1"/>
</dbReference>
<dbReference type="Proteomes" id="UP000054538">
    <property type="component" value="Unassembled WGS sequence"/>
</dbReference>
<reference evidence="3 4" key="1">
    <citation type="submission" date="2014-04" db="EMBL/GenBank/DDBJ databases">
        <authorList>
            <consortium name="DOE Joint Genome Institute"/>
            <person name="Kuo A."/>
            <person name="Kohler A."/>
            <person name="Jargeat P."/>
            <person name="Nagy L.G."/>
            <person name="Floudas D."/>
            <person name="Copeland A."/>
            <person name="Barry K.W."/>
            <person name="Cichocki N."/>
            <person name="Veneault-Fourrey C."/>
            <person name="LaButti K."/>
            <person name="Lindquist E.A."/>
            <person name="Lipzen A."/>
            <person name="Lundell T."/>
            <person name="Morin E."/>
            <person name="Murat C."/>
            <person name="Sun H."/>
            <person name="Tunlid A."/>
            <person name="Henrissat B."/>
            <person name="Grigoriev I.V."/>
            <person name="Hibbett D.S."/>
            <person name="Martin F."/>
            <person name="Nordberg H.P."/>
            <person name="Cantor M.N."/>
            <person name="Hua S.X."/>
        </authorList>
    </citation>
    <scope>NUCLEOTIDE SEQUENCE [LARGE SCALE GENOMIC DNA]</scope>
    <source>
        <strain evidence="3 4">Ve08.2h10</strain>
    </source>
</reference>
<dbReference type="EMBL" id="KN824873">
    <property type="protein sequence ID" value="KIK99005.1"/>
    <property type="molecule type" value="Genomic_DNA"/>
</dbReference>
<name>A0A0D0ECA0_9AGAM</name>
<proteinExistence type="predicted"/>
<organism evidence="3 4">
    <name type="scientific">Paxillus rubicundulus Ve08.2h10</name>
    <dbReference type="NCBI Taxonomy" id="930991"/>
    <lineage>
        <taxon>Eukaryota</taxon>
        <taxon>Fungi</taxon>
        <taxon>Dikarya</taxon>
        <taxon>Basidiomycota</taxon>
        <taxon>Agaricomycotina</taxon>
        <taxon>Agaricomycetes</taxon>
        <taxon>Agaricomycetidae</taxon>
        <taxon>Boletales</taxon>
        <taxon>Paxilineae</taxon>
        <taxon>Paxillaceae</taxon>
        <taxon>Paxillus</taxon>
    </lineage>
</organism>
<dbReference type="Gene3D" id="3.90.79.10">
    <property type="entry name" value="Nucleoside Triphosphate Pyrophosphohydrolase"/>
    <property type="match status" value="1"/>
</dbReference>
<evidence type="ECO:0000256" key="1">
    <source>
        <dbReference type="SAM" id="MobiDB-lite"/>
    </source>
</evidence>
<feature type="region of interest" description="Disordered" evidence="1">
    <location>
        <begin position="402"/>
        <end position="426"/>
    </location>
</feature>
<dbReference type="PROSITE" id="PS51462">
    <property type="entry name" value="NUDIX"/>
    <property type="match status" value="1"/>
</dbReference>
<gene>
    <name evidence="3" type="ORF">PAXRUDRAFT_605341</name>
</gene>